<proteinExistence type="predicted"/>
<evidence type="ECO:0000313" key="2">
    <source>
        <dbReference type="Proteomes" id="UP000797356"/>
    </source>
</evidence>
<comment type="caution">
    <text evidence="1">The sequence shown here is derived from an EMBL/GenBank/DDBJ whole genome shotgun (WGS) entry which is preliminary data.</text>
</comment>
<name>A0A8K0N4N3_COCNU</name>
<dbReference type="AlphaFoldDB" id="A0A8K0N4N3"/>
<gene>
    <name evidence="1" type="ORF">COCNU_07G006400</name>
</gene>
<protein>
    <submittedName>
        <fullName evidence="1">Uncharacterized protein</fullName>
    </submittedName>
</protein>
<keyword evidence="2" id="KW-1185">Reference proteome</keyword>
<dbReference type="Proteomes" id="UP000797356">
    <property type="component" value="Chromosome 7"/>
</dbReference>
<reference evidence="1" key="1">
    <citation type="journal article" date="2017" name="Gigascience">
        <title>The genome draft of coconut (Cocos nucifera).</title>
        <authorList>
            <person name="Xiao Y."/>
            <person name="Xu P."/>
            <person name="Fan H."/>
            <person name="Baudouin L."/>
            <person name="Xia W."/>
            <person name="Bocs S."/>
            <person name="Xu J."/>
            <person name="Li Q."/>
            <person name="Guo A."/>
            <person name="Zhou L."/>
            <person name="Li J."/>
            <person name="Wu Y."/>
            <person name="Ma Z."/>
            <person name="Armero A."/>
            <person name="Issali A.E."/>
            <person name="Liu N."/>
            <person name="Peng M."/>
            <person name="Yang Y."/>
        </authorList>
    </citation>
    <scope>NUCLEOTIDE SEQUENCE</scope>
    <source>
        <tissue evidence="1">Spear leaf of Hainan Tall coconut</tissue>
    </source>
</reference>
<organism evidence="1 2">
    <name type="scientific">Cocos nucifera</name>
    <name type="common">Coconut palm</name>
    <dbReference type="NCBI Taxonomy" id="13894"/>
    <lineage>
        <taxon>Eukaryota</taxon>
        <taxon>Viridiplantae</taxon>
        <taxon>Streptophyta</taxon>
        <taxon>Embryophyta</taxon>
        <taxon>Tracheophyta</taxon>
        <taxon>Spermatophyta</taxon>
        <taxon>Magnoliopsida</taxon>
        <taxon>Liliopsida</taxon>
        <taxon>Arecaceae</taxon>
        <taxon>Arecoideae</taxon>
        <taxon>Cocoseae</taxon>
        <taxon>Attaleinae</taxon>
        <taxon>Cocos</taxon>
    </lineage>
</organism>
<accession>A0A8K0N4N3</accession>
<evidence type="ECO:0000313" key="1">
    <source>
        <dbReference type="EMBL" id="KAG1354528.1"/>
    </source>
</evidence>
<dbReference type="EMBL" id="CM017878">
    <property type="protein sequence ID" value="KAG1354528.1"/>
    <property type="molecule type" value="Genomic_DNA"/>
</dbReference>
<reference evidence="1" key="2">
    <citation type="submission" date="2019-07" db="EMBL/GenBank/DDBJ databases">
        <authorList>
            <person name="Yang Y."/>
            <person name="Bocs S."/>
            <person name="Baudouin L."/>
        </authorList>
    </citation>
    <scope>NUCLEOTIDE SEQUENCE</scope>
    <source>
        <tissue evidence="1">Spear leaf of Hainan Tall coconut</tissue>
    </source>
</reference>
<sequence>MMEAAIGGNEAWSEISFTRRHEGRGKEKLCSDIDLEPDNIPLKRKASHCAQPLSSLSANSLSLDKSRLLPGGCGDGDEERWERLVMIDGMITFGKRRVGGIGWGEGE</sequence>